<feature type="transmembrane region" description="Helical" evidence="2">
    <location>
        <begin position="2610"/>
        <end position="2627"/>
    </location>
</feature>
<dbReference type="Gene3D" id="3.40.630.30">
    <property type="match status" value="2"/>
</dbReference>
<feature type="region of interest" description="Disordered" evidence="1">
    <location>
        <begin position="2000"/>
        <end position="2027"/>
    </location>
</feature>
<accession>A0ABP9R4K5</accession>
<feature type="transmembrane region" description="Helical" evidence="2">
    <location>
        <begin position="3016"/>
        <end position="3032"/>
    </location>
</feature>
<dbReference type="InterPro" id="IPR043504">
    <property type="entry name" value="Peptidase_S1_PA_chymotrypsin"/>
</dbReference>
<evidence type="ECO:0000313" key="4">
    <source>
        <dbReference type="EMBL" id="GAA5171464.1"/>
    </source>
</evidence>
<sequence length="7437" mass="807179">MLIYPLSPAGWAGLVVAALVLAINPLVTQLRMATRSTYLQNTAPGEVRAHVIAVSRLIGDLGTPFGALLGGALGTALGLRPAALVGMAGVWAASLVLVFSPLRGAKTLQDAERNSDKYARALVRKREARASAKVRKRLARAFTEVGRGGQGVWSFTGPAGELLVDPDLPKKLAGDPESEEALRDDPASRERLVTWWLSAGRRPVLEVDRLRVYSATADGQHVLLVRSDAELLFVLPTGERVREAHQAWAAMVAGLPRYPNTREPDWPTHQWQAERARVAPARLGTDALPEDEVLAWVLRPDGTGWFVPVDVRNHPDIRHTVAAGGGEILAGGEIQLGRIVGTPVATRFNVRTRYHAGNGPHQNRLVYAVGRALLALHGITVAPDAVGGHFQRRWLGQAGFAQLGVLLAVAAAGPALAVLTALPSHAAVAGAVAAALAAGVLAAMRWLRGEKRPTAARFLAGAVLLPLAWVRPHWALGAGLAAAIAWVWRTLISPPAGPPGSGREHALPLVARLVRRGLAMLGRGARTGGRGHDHPLAWYLDDGQELAVRWVLPTVRRVRSVRQDEYGWSTARGPPPVVEMVSAAHLAELIDGDGAQIAANLIAYTLRDVIYVLDAAWYGLNDAQRKLVIDHEVDPGADHDVHARRTLERLITLADRRPGIGELLPHSAAEIQARAGQLGVAFVAYLATRTYGGLRLRDASRGEYAGPAYLALPVRMEVLDGDTAGGAGVLGRAPSLAPDGDTAGGRVVGAVSVQFERQAHGVLRLDLTNWHLDRSAQGNGFGGALLWTLEDWLADSGGGVMGVRGSGAGRYFFATHGFEWLPGAEHQAKAALRQLMAEKHLVDAEAKIQPDPRLARESTAAEDVLRRARTHRFGEPGYPTPREIAMAGWPGELGAGVSWIGKRAMRTTAAGVDTYFQGEKRVPAHSSPPSPLRGGGRGSLRAHAGLGLAAVFGLGHWSGFGLVPDGRFGALLVAVSAGGVLIVRRLLTDYLARRARGPPLAQERRWLGRIAKALVFVGVAAVWLVAPFVSPAAADARPPAQAAAVVVERAQAPPGGQDMDRAALARRVRAVITRANQLDLRIDSLGYLDLESRASALKLRAEDFSDDADSRRISAAAQRIVDRTVSPLPEDLYPSSLSYMLGLIDDPSNDAAGLALEVRRLERSLGEASTSVDRYAGEEPTVRAELERLEDEQQGRETRRRVIVWALVLGAPGAIAGLWWGAQYRSVKRREAEDRLLRLSWKVAELPDDAAGSMARGSLGEAATELDQLAAALEKLAGFADPRRGSLDVPASLEKGRADLARLLRLHAVLAEATGEAAVSEEFWRRAWQVLAETDRPGERRELGERLFLALAGAVDRTDTETGQWHFLRSSGRVNELFAVAGSPSVPAWLTEYWSSATVAQRLRFAVEFYREAIDLRAVGLRIDALQSTGRYHFETFKRYTNSLREITGRAHSSAAVAGAVQLLAARAGTRLVEAWETHSIAHDPSLTKGPTPELWMRAWMVLSTVLEAPFAEKPALHRDLLRKLIAAAPVPMNLGDLDDAGHRAAVQELLSALDSAWLADALARARMSHGPEWLYDRAWERLSARNRLTLALLVAVSGNADWVAELPKRRRTEHQLLGLIMLFTEPHMDPYRESLLGLLAELPGRESRSDRAQFLGAWTTLVSAMEWTVPVIELDPTEASARSRNRWVTAVLNRPRPQELAVPELLERVRAQLAARPPPDRPGVMERTAVELERRARAAAEASLGARLDPGLPLRLEIGSEEFNALVRYLPVSHATYRKLMGRWLEEWQRTGDRAAAAAVWDAAWREWLPAASRQVIARVEAPDEMTWRDPDGQEFTVGVSRDPIEIMHLGHGSSSCLCLVKGGRRDDTQAHLLHPRIAVVYVRNHVANEPDLRVVRITVFVTDKGIIPTSRLYKWGKGEFTDAFATYLKAWADHTGRPLLASTNEKMPKILDGQSETVELTLDFPTPGVPAHKIWLDLTWQTFTMPTKVTWNLRRYTPHTQAPTDTDGAPAETGTETEATPVAAPRRGPLARIRAALAVSIWVRRVVLAAVTTFASWLVVVPAAADPGGVTGALGVPGWSLVASGALFGVSAVLAGLAWVINRRGPPPAEPAPGTSAAIFQGFLPGEESALRTVLQQAWHEDLARPVDPDRLPGAPHDPPGTVVLIPGEYLRQRGLSRLADRLGAYTLWIDGNPVLVVTEEILAVRSRHQPDRIRPGEVVWVRQAAPTKPGRRGDHGAARPGVLVALAVVPVLGGLLAQAPVLGAAAAALAVVAFAVVRAVRRHGAAPDHVGRVTMRGKGGGRIGRGSAVWIGNGMAISAAHVVRGWPADSFFVDGKPVLGMVMLRPGQFGSPDDVALARHAVAHARLEVGLGEVVDLVLLITTAGPAKSRSAARPAPRIGESLTVTGFPWGRLTTRRGPVVRVRDGHYRVAAYLGPGASGGPALDGDDGIGGIVSFSNAGAGSTTVVAAPVVAGFAVSALRHFFNLPSLIRVLFGEEAQDNGLSLTWIQASLAHLHGVSLSLPAVRRLIRGMEGFTVEGPDAVRRGGTVAPSAETVSVRDLRRAVAWARLRQLVRRPAVVAVGRVAAGRVAAGSVVALPAWAWPLKVVAVAGFALVSGGALAWLKGGGGARSPPVDIDALLGRARKKLVAKRFGPADKLLNEVRSAGVGRMTEQRLRRFTATHRARLLMVYRPRGQLSLSAWWRLAWPLLGELAKTPAAHRDALDDLLLNRMRHNLEHGDFDAGPYWDFLAAADWVHLGQGARWAERTVRERLALGLWQATTGPGVPAIPVADRATLLGLVGLWLRDRRVPEYMPVWPRDGETAALRALLSAAADELVKGRTKHAARLLAVVQVGMRRVEQPDEELDRLLTAVSYAVEAAAADARTTRPGQYLPSWGAVLLTFGFSMLAKMLAIKPGLRRSLPEPFDLFSHAGNLGGGWAVGMLAVFVGYFVLRTGRGYLTGDRLHAFRARWVPGVLLFTAAINAFTEVRWMVENVGVAHALFGPHTVADPLDLVYSVAIAGLVAAFSWREQDVRGAGEPANGVLLAGALDRRQLARFEAVLPGLVRHATVRPARDGQWPVLEIPRNRAVRAQLRDAGLKDVAVPPLTYHWADRGQLVKIVAPRVARRAGGLTQRAARWVGRLAKRAPGARARGGKWVRVPRMRVLGLASERLLGVTLAAGVLAGVTLNVLGAGWVPVALGFTAALASILVPAWRAEPVEGRPGYGWARLFGWLGYQLWITLPTLVYGVGSGMWVGGVLGWLVRGIAWRWGNLTRNPLVFPSGAKVIRVPVVDPVWLTRPGVLAGAAAFAGVAVLVAVGYGVRLLVRRPGTGYGARSGAIAVELPAGRPVAQIPDEHAAAKTAVAELLAELRPAPLVPGHPDHRLADPEGRWAAHHVPFYVLPGLNRRYASRVARRTALIMFVAPEPDGAPAVFIDPLTLARLHRLDSWERALLAERELARIRQPELPEQAIQALPMPEPARLRLLVGNPNPGVRRARASDDLATAVELAASVADHLANASGRTMRVERLLDRIAGDIHDLEAAVGLHPWLHIDDVAARLLPLTPPVTPAVAPIVSPVTRPPAEPAGGPAAITVVPAFGRAHLEPVTERDGAGARIHQAIELYLEMLDEAGLPLDPAVRERFVGLLEHIRDHTFWDRNGGSTAIELDAHLRVPVMWLAPEDLAVKATNLAEVAALLGFRLDAELMGAFAVVWHELGHVLQLAYGWDAGATDDPFDTLARHSLAAGLSGPLLVEPNPFTTVLEVESERLAEGLASLLLVHYLTTRFELTRLQSHYLPTVLRSVMADGFWRKSSRGAPIAEAPELPGYLHYHEESAVRAVLSRAAAAAHGGGLVRGGLSHTQRRVLERWVLPTAIEQGHTRLVEVEGSPPLRVLDEAGMRPLLERVGLGELPSNMLDYAWTHPVHAPGGEMVMFADTAATVLANPALLRWLQRHNRTFHLGDHPDPHGAEHEADAAAILEEWDRIRAGQPAKQRLFGEFAVRELTALRAEAIAEEWFARLQQTDKPQVFRAEARELRLLVVIARMLLRGQALDESWPVGPVRFYLASDERFSTPGVDPVRTSDVVPTQAGTRHIYAADPLGLLYRVVAELGRARGETSDHAMWHAELALRLVDQRELAGLPGRIRPDRADWTSAGYAHTLARMARTDPQRRRHRVIAADERVTRVERETEPGWWQRLHLHHAGLRWFLAVRAARSVRVDEDALRREHAAAVAELRGLIDGLPGLTGAQRQMLDRAVAGRSTEPVGGFRVSHALRVLRTEAEFDHLRFPDKDLFELVVRNIVWGDLLSGEQLPGLAELRAEATGALVQGAPKALRMLLVDRSEPHGRLVEPQPPSHSGGNRRTVHEEYRAARAALRELAEANGLALTGPGEPSADLPSRVALNLWALRMAGARTSSADLLPLVVRNIVWGELTATHPALRLLAIGSFTSEAEALTALLADPAEGNDDLFAFQPPSEGDPPVEIRLVATEPAPDLDEPTAGPRASLNAEGISVLIGPEGVSLGRTGGAPTSVALGDPSLADPHASITLEADRWMLTAHADTTVGGEPVTEATPLADGNRLRLGDVELVFRDRPRQRLAHTGLALAGLAWFGGLTHVDWLSSPALLGGTVVAVTWAALHLTWRGRRSVDEEPPSIPADASPAMVFDRWRTLSRPQRSAWIRKSPDEAGRRAGIPVVDRHRANLLVLAREKAALKRELRELWGMTAYVVPRREAIRGMLKGIKAIERSLGLGFIGFILKPFPRAYLIGFDTIGRGHAIVAYENPDTSAYVALYVPGMGNRLETVGDGLRSAKRLWKRIAFKLKVRSVSVIAHWALDQPQHLREATSTRYAEAAAPKLHRFLLGIRATGRADQQLTLIAHSYGSVISGITAALRDVLRLVDDWIILGSPGVHAAHISKLLRGLLTRVWVASAKRDPLGRTPERIHGVDPASQAFGALVFDAGTGGRYGGQFGVERPHRSYWNRHSPALANMALIITGRRDQVRLVAGRGVRTWWGPKRRYRIREMGRHDGPALDQVFEGISSDSKYTPYFGGMPRLTAEMRRHLLDIDGRRHVALVAEARTKSGWRAIGIVRFIGIEENRADIAAEIVDEWQGRGVATQMLRILGERAAVLGYTDLVGEFLPTNRAIRRVLLRVFPDVEFGYDGYHPQVRIPLGPRLEPRGWRRWPGRFASSFRIAESRQGLHLGVPLLGLASWGSVPHHIEAFGLVAVAAGMLLLARWGIPRGRGPPVRAAVRIAVLVALTILMTRALGEVAAQLAVVLPMFGPRRPDGEHGQDGDAAVPATRPTRSRRSAAVLSRDEARAAYALYTGAETGQPMSVDLVALAIGIPAEMVWRSFLAHGLALRDYRSAAAQMWRPSQAERMSTRPDPRATEAFEPGVIEARLRELAAALGHTPTRAEWHRAGLAPSDTTVIRYYGSWNKAQTAAGLSNFRATYTDEQVLSALAEAAAWVVAAATSAGVPSPPITLTRYKEWAAQRPAGSPPAPSAAAVAKRFGGFGNAVRRLAETGTRKAATPPTTERPAPRPVTKPLPESAAQLTPEQAVIWELYWDGLFSGEEIATLLGTTPWQVRKVFRDVGQPRRTRREVRQLLSMVERAVTDLEAGRIVALFRGTTDRPAMTPTQVAEYLGEDLRKIYAALRPVVGDEESRRRWASPDKPLAHAGFALAGLAWLGHWPSHVMVPVITGAAVLGLLGYAVRRIRGPPAWRRVFSGLIGVLLGAVMFSSALVGRADAVPDQMPAQRSVAVERSAAKAPTTAGAQTTAVPSSAGASPTAVPSPRFHLGIAPKRTTAGREAAAYGVTFAEFNAANGGRFTGPHQRIGGQRVKVPATWKGIITAQPGDSLWWVFKRQRDWAGYRAAVRADPTPDLIYPGQRYRISNYRPIKPVKPVQPVKPVHPVKPVEPPVDLPALEIRPVPWSYPAGLAGAITLALAAWLGTALRLRPRTSPKHRAPPKQLPPVKQSTKQSARHSAPRKHSVSAREVLRWLAAQARAGRSALRDQLTIWWAGARVAVAWWPGVRVEVAELRGLPRRVVELIGWDMPVRAGPRRTTRARLAAGLLGFGVALAAGGFWPAAVGALVGGAVLAVRVRWSANWLPTPRPADGLRTKRPFRALGHTAVGLFGALAGELSTHAPALIKDALRWIASKPESTLAVKTLISALAVSAVINYRSVKNRRTLLYERGIYTRPRRDAWHSAVRAAAVAWVSDLLALAGLPVLVFWVGDRLGVGHNLAAMIPAVLAAALGSAVQLRQRGGERSWNAVAAGLYAIPTFQLLNALGIRGPPTSWGDYFHDLALWLALVAPTPFITDYLIAAGGALLLKRVQWLQYRTGQNTLTRAAGIGTVRRWHIWLQRSGDRLKSSLELFGRPDWLVTLLRVDAALKVVLGYSILRAKTTMEVVAFAALALAGGLLLWPLRDLLERKQKALGSKSSRSMARRERPIGPLYRVTRRVDALPGALDDFLAATGLSTGEWQLDDPELPRRTAARMVELLGQLPPNPLELDLVDQYVPELTDATARVREQWLDRHGQHLRALALTVLMVASNRDALFGALTRMSERHQDRADILAFLDRLLDELVRPENLNQLALDADDRILLGLPADRNAPLDGVVIRPIPRRVWEERLGDAMAERHRQHLHYLLRDLWDLLLTAGLRLAGSPRGELARRAIEALTTRALGQLERERHRKRHDQGMVVARALLGERIRALRNALVADERRIDEPLRPSGSKDIAHRIEQFQRLKAALTLLDSTFAVLDEVELHTRERDKWRQNIERAARAKPKLEPGSLLAALLIVAGAKGPVTAADLVRRHAGLAYPVTERTWQRKLHALARAGLLEGTPGEGYRAVEGLRVAWRRANPMLRHALRTNPRMLPGGEKLAPLLKAGASEDDIGHAHQILLDLLSHGTRVYRYHTPGMLDDLMRAVLPGWSWWRGALYQRRHPLARVERLAPEPRTRPERELRASIRRATSRELTRAWRRAELAVIKLHRARRHTAQPNAPPHGRADLRAAADSPELRAAYQALNEAIDNRLAAYEDLRALAERIRTVDEPEPGARSARLGRLLVRADRLVDYGPSRTQEAPPPAYELRRAYAALKAANRRLGRTRPGTTARLDALQQARVALDRFFYATREAVSADLGVEWAPRQLLLRGLRLAPRLVKAGSNALTHISTLTTPTVGGERGSIAGVETAEATFALSTAGTPRLAVASLTGPVPGARNTDAVAAHVDPASGVVTVVVADGLGSVANAALAARVAVETALEELVRTDSPRRTREQAHLAAAARAGARVAALALPGQAYQPAATYLAVQVVPAAGESHLAEVITSNLGDTAAHLVPAARGWSRLSVDHTNLATEGLVAFLGENPRVRPSFDRILVTDPGNLVLATRGLAEQDLGGLAPDRTDEVLVREIARRSLERSGLGNLTLVDIPLVFGNGGS</sequence>
<dbReference type="SUPFAM" id="SSF103473">
    <property type="entry name" value="MFS general substrate transporter"/>
    <property type="match status" value="1"/>
</dbReference>
<evidence type="ECO:0000256" key="2">
    <source>
        <dbReference type="SAM" id="Phobius"/>
    </source>
</evidence>
<evidence type="ECO:0000313" key="5">
    <source>
        <dbReference type="Proteomes" id="UP001428817"/>
    </source>
</evidence>
<dbReference type="InterPro" id="IPR036457">
    <property type="entry name" value="PPM-type-like_dom_sf"/>
</dbReference>
<feature type="transmembrane region" description="Helical" evidence="2">
    <location>
        <begin position="476"/>
        <end position="492"/>
    </location>
</feature>
<feature type="transmembrane region" description="Helical" evidence="2">
    <location>
        <begin position="428"/>
        <end position="447"/>
    </location>
</feature>
<feature type="transmembrane region" description="Helical" evidence="2">
    <location>
        <begin position="6306"/>
        <end position="6332"/>
    </location>
</feature>
<dbReference type="EMBL" id="BAABJP010000048">
    <property type="protein sequence ID" value="GAA5171464.1"/>
    <property type="molecule type" value="Genomic_DNA"/>
</dbReference>
<dbReference type="SUPFAM" id="SSF49879">
    <property type="entry name" value="SMAD/FHA domain"/>
    <property type="match status" value="1"/>
</dbReference>
<feature type="transmembrane region" description="Helical" evidence="2">
    <location>
        <begin position="6240"/>
        <end position="6260"/>
    </location>
</feature>
<dbReference type="InterPro" id="IPR010427">
    <property type="entry name" value="DUF1023"/>
</dbReference>
<feature type="transmembrane region" description="Helical" evidence="2">
    <location>
        <begin position="6070"/>
        <end position="6100"/>
    </location>
</feature>
<dbReference type="InterPro" id="IPR001932">
    <property type="entry name" value="PPM-type_phosphatase-like_dom"/>
</dbReference>
<reference evidence="5" key="1">
    <citation type="journal article" date="2019" name="Int. J. Syst. Evol. Microbiol.">
        <title>The Global Catalogue of Microorganisms (GCM) 10K type strain sequencing project: providing services to taxonomists for standard genome sequencing and annotation.</title>
        <authorList>
            <consortium name="The Broad Institute Genomics Platform"/>
            <consortium name="The Broad Institute Genome Sequencing Center for Infectious Disease"/>
            <person name="Wu L."/>
            <person name="Ma J."/>
        </authorList>
    </citation>
    <scope>NUCLEOTIDE SEQUENCE [LARGE SCALE GENOMIC DNA]</scope>
    <source>
        <strain evidence="5">JCM 18303</strain>
    </source>
</reference>
<dbReference type="Pfam" id="PF13672">
    <property type="entry name" value="PP2C_2"/>
    <property type="match status" value="1"/>
</dbReference>
<dbReference type="SUPFAM" id="SSF81606">
    <property type="entry name" value="PP2C-like"/>
    <property type="match status" value="1"/>
</dbReference>
<feature type="region of interest" description="Disordered" evidence="1">
    <location>
        <begin position="5763"/>
        <end position="5793"/>
    </location>
</feature>
<proteinExistence type="predicted"/>
<dbReference type="InterPro" id="IPR036259">
    <property type="entry name" value="MFS_trans_sf"/>
</dbReference>
<keyword evidence="5" id="KW-1185">Reference proteome</keyword>
<dbReference type="InterPro" id="IPR009003">
    <property type="entry name" value="Peptidase_S1_PA"/>
</dbReference>
<dbReference type="Pfam" id="PF18780">
    <property type="entry name" value="HNH_repeat"/>
    <property type="match status" value="1"/>
</dbReference>
<feature type="transmembrane region" description="Helical" evidence="2">
    <location>
        <begin position="5931"/>
        <end position="5955"/>
    </location>
</feature>
<feature type="transmembrane region" description="Helical" evidence="2">
    <location>
        <begin position="968"/>
        <end position="987"/>
    </location>
</feature>
<feature type="transmembrane region" description="Helical" evidence="2">
    <location>
        <begin position="1202"/>
        <end position="1222"/>
    </location>
</feature>
<keyword evidence="2" id="KW-0472">Membrane</keyword>
<feature type="transmembrane region" description="Helical" evidence="2">
    <location>
        <begin position="2976"/>
        <end position="2996"/>
    </location>
</feature>
<name>A0ABP9R4K5_9PSEU</name>
<dbReference type="InterPro" id="IPR000182">
    <property type="entry name" value="GNAT_dom"/>
</dbReference>
<feature type="transmembrane region" description="Helical" evidence="2">
    <location>
        <begin position="2037"/>
        <end position="2061"/>
    </location>
</feature>
<feature type="compositionally biased region" description="Low complexity" evidence="1">
    <location>
        <begin position="2008"/>
        <end position="2027"/>
    </location>
</feature>
<organism evidence="4 5">
    <name type="scientific">Pseudonocardia eucalypti</name>
    <dbReference type="NCBI Taxonomy" id="648755"/>
    <lineage>
        <taxon>Bacteria</taxon>
        <taxon>Bacillati</taxon>
        <taxon>Actinomycetota</taxon>
        <taxon>Actinomycetes</taxon>
        <taxon>Pseudonocardiales</taxon>
        <taxon>Pseudonocardiaceae</taxon>
        <taxon>Pseudonocardia</taxon>
    </lineage>
</organism>
<feature type="transmembrane region" description="Helical" evidence="2">
    <location>
        <begin position="2937"/>
        <end position="2956"/>
    </location>
</feature>
<evidence type="ECO:0000256" key="1">
    <source>
        <dbReference type="SAM" id="MobiDB-lite"/>
    </source>
</evidence>
<feature type="transmembrane region" description="Helical" evidence="2">
    <location>
        <begin position="1007"/>
        <end position="1029"/>
    </location>
</feature>
<dbReference type="InterPro" id="IPR041025">
    <property type="entry name" value="HNH_repeat"/>
</dbReference>
<feature type="transmembrane region" description="Helical" evidence="2">
    <location>
        <begin position="6410"/>
        <end position="6427"/>
    </location>
</feature>
<feature type="transmembrane region" description="Helical" evidence="2">
    <location>
        <begin position="3176"/>
        <end position="3195"/>
    </location>
</feature>
<dbReference type="Gene3D" id="2.40.10.10">
    <property type="entry name" value="Trypsin-like serine proteases"/>
    <property type="match status" value="1"/>
</dbReference>
<feature type="transmembrane region" description="Helical" evidence="2">
    <location>
        <begin position="6165"/>
        <end position="6182"/>
    </location>
</feature>
<dbReference type="InterPro" id="IPR016181">
    <property type="entry name" value="Acyl_CoA_acyltransferase"/>
</dbReference>
<comment type="caution">
    <text evidence="4">The sequence shown here is derived from an EMBL/GenBank/DDBJ whole genome shotgun (WGS) entry which is preliminary data.</text>
</comment>
<feature type="transmembrane region" description="Helical" evidence="2">
    <location>
        <begin position="3305"/>
        <end position="3329"/>
    </location>
</feature>
<feature type="transmembrane region" description="Helical" evidence="2">
    <location>
        <begin position="3241"/>
        <end position="3266"/>
    </location>
</feature>
<feature type="compositionally biased region" description="Polar residues" evidence="1">
    <location>
        <begin position="5771"/>
        <end position="5784"/>
    </location>
</feature>
<dbReference type="InterPro" id="IPR008984">
    <property type="entry name" value="SMAD_FHA_dom_sf"/>
</dbReference>
<feature type="transmembrane region" description="Helical" evidence="2">
    <location>
        <begin position="5723"/>
        <end position="5743"/>
    </location>
</feature>
<feature type="transmembrane region" description="Helical" evidence="2">
    <location>
        <begin position="2081"/>
        <end position="2103"/>
    </location>
</feature>
<feature type="region of interest" description="Disordered" evidence="1">
    <location>
        <begin position="5520"/>
        <end position="5546"/>
    </location>
</feature>
<feature type="transmembrane region" description="Helical" evidence="2">
    <location>
        <begin position="2581"/>
        <end position="2604"/>
    </location>
</feature>
<feature type="transmembrane region" description="Helical" evidence="2">
    <location>
        <begin position="6209"/>
        <end position="6234"/>
    </location>
</feature>
<dbReference type="CDD" id="cd00060">
    <property type="entry name" value="FHA"/>
    <property type="match status" value="1"/>
</dbReference>
<dbReference type="Gene3D" id="2.60.200.20">
    <property type="match status" value="1"/>
</dbReference>
<feature type="transmembrane region" description="Helical" evidence="2">
    <location>
        <begin position="5693"/>
        <end position="5711"/>
    </location>
</feature>
<feature type="transmembrane region" description="Helical" evidence="2">
    <location>
        <begin position="2898"/>
        <end position="2917"/>
    </location>
</feature>
<dbReference type="Gene3D" id="3.60.40.10">
    <property type="entry name" value="PPM-type phosphatase domain"/>
    <property type="match status" value="1"/>
</dbReference>
<feature type="transmembrane region" description="Helical" evidence="2">
    <location>
        <begin position="2265"/>
        <end position="2283"/>
    </location>
</feature>
<dbReference type="Proteomes" id="UP001428817">
    <property type="component" value="Unassembled WGS sequence"/>
</dbReference>
<feature type="region of interest" description="Disordered" evidence="1">
    <location>
        <begin position="5283"/>
        <end position="5308"/>
    </location>
</feature>
<feature type="transmembrane region" description="Helical" evidence="2">
    <location>
        <begin position="400"/>
        <end position="422"/>
    </location>
</feature>
<feature type="transmembrane region" description="Helical" evidence="2">
    <location>
        <begin position="83"/>
        <end position="102"/>
    </location>
</feature>
<feature type="compositionally biased region" description="Low complexity" evidence="1">
    <location>
        <begin position="5525"/>
        <end position="5535"/>
    </location>
</feature>
<feature type="region of interest" description="Disordered" evidence="1">
    <location>
        <begin position="5958"/>
        <end position="5990"/>
    </location>
</feature>
<keyword evidence="2" id="KW-1133">Transmembrane helix</keyword>
<feature type="transmembrane region" description="Helical" evidence="2">
    <location>
        <begin position="2240"/>
        <end position="2259"/>
    </location>
</feature>
<keyword evidence="2" id="KW-0812">Transmembrane</keyword>
<feature type="transmembrane region" description="Helical" evidence="2">
    <location>
        <begin position="57"/>
        <end position="77"/>
    </location>
</feature>
<feature type="domain" description="N-acetyltransferase" evidence="3">
    <location>
        <begin position="5016"/>
        <end position="5174"/>
    </location>
</feature>
<dbReference type="Pfam" id="PF06259">
    <property type="entry name" value="Abhydrolase_8"/>
    <property type="match status" value="1"/>
</dbReference>
<gene>
    <name evidence="4" type="ORF">GCM10023321_70070</name>
</gene>
<protein>
    <recommendedName>
        <fullName evidence="3">N-acetyltransferase domain-containing protein</fullName>
    </recommendedName>
</protein>
<feature type="compositionally biased region" description="Basic residues" evidence="1">
    <location>
        <begin position="5980"/>
        <end position="5990"/>
    </location>
</feature>
<feature type="transmembrane region" description="Helical" evidence="2">
    <location>
        <begin position="6272"/>
        <end position="6294"/>
    </location>
</feature>
<feature type="transmembrane region" description="Helical" evidence="2">
    <location>
        <begin position="6"/>
        <end position="27"/>
    </location>
</feature>
<dbReference type="SUPFAM" id="SSF55729">
    <property type="entry name" value="Acyl-CoA N-acyltransferases (Nat)"/>
    <property type="match status" value="2"/>
</dbReference>
<dbReference type="PROSITE" id="PS51186">
    <property type="entry name" value="GNAT"/>
    <property type="match status" value="1"/>
</dbReference>
<dbReference type="SUPFAM" id="SSF50494">
    <property type="entry name" value="Trypsin-like serine proteases"/>
    <property type="match status" value="1"/>
</dbReference>
<evidence type="ECO:0000259" key="3">
    <source>
        <dbReference type="PROSITE" id="PS51186"/>
    </source>
</evidence>